<dbReference type="Proteomes" id="UP001172680">
    <property type="component" value="Unassembled WGS sequence"/>
</dbReference>
<proteinExistence type="predicted"/>
<accession>A0ACC2YHA0</accession>
<gene>
    <name evidence="1" type="ORF">H2199_008943</name>
</gene>
<keyword evidence="2" id="KW-1185">Reference proteome</keyword>
<dbReference type="EMBL" id="JAPDRP010000031">
    <property type="protein sequence ID" value="KAJ9634658.1"/>
    <property type="molecule type" value="Genomic_DNA"/>
</dbReference>
<comment type="caution">
    <text evidence="1">The sequence shown here is derived from an EMBL/GenBank/DDBJ whole genome shotgun (WGS) entry which is preliminary data.</text>
</comment>
<name>A0ACC2YHA0_9PEZI</name>
<evidence type="ECO:0000313" key="1">
    <source>
        <dbReference type="EMBL" id="KAJ9634658.1"/>
    </source>
</evidence>
<sequence>MEVDEPDMREDTCDSLVHVRSQYSNPIYSMLLYIQRYKTLHEKSLEWVQELECLYMKKSTRKRRRAEDDSPAGPAKRLLGRCYINPLNYSERDYVAVSYTWEPAQGEETAAGGYCVETRQERQPIPTKVRNMVLKRVTKYVEYCDCRHFWIDKECINQEDRQEKELAIQSMDLVYSRSDYPVALLSVRIESIEDLNLLVELLRGEFVTDEKVVPFPEWGFEMGRKAGKALKLLDVITSNRWWTRGWTFQEDYRASTKMTLLIPHRRSLEVQKRSVRDSTGRKPLFGDLRGELCINSANFRREATRFCLAYQKRKRHEEQDDVTCKNILMRAGKYTELLRNISRDADSTFRRSMSPIVFGDINSRGVEKCSDRLAIAANCCNYSVRLDTRALKTEGCSLSVAMLALYLLNGEIIMNNDDDKDGSSSGPLADNISDFLKKQSLNTFQPPVDEGLTYIKSCRFIDVQLVKEGVQTAGHLWKLGKAISVDLAFSLPFEEDSPNGLTGFQRWCLKQLVAELASGRQGRQYTALAEDLDNYLKEDVRLSDEHEPSFSKRFKDWMTGELVQAMGLKGKILRLACLVDGLPTKAYSPYSGIFVCDTGEDGTAKYTFTASCPAAGILGDIDKHVSLEVDLRGSTKEDFPRLFTKRWVNGLYFFEGYKTIHRTAKSIASDILTALLSATKPGHIALQSGGWSEHIPQYVLEGFKKALQSASALKGPLKEAYDRASEAVSKIEGLVKEYPYYAAAILTVVALGVLVVLTPAVIHALGFGVLGLVEGSFASAWQSTYGGVVKAGSLFSYLQKLGMLY</sequence>
<reference evidence="1" key="1">
    <citation type="submission" date="2022-10" db="EMBL/GenBank/DDBJ databases">
        <title>Culturing micro-colonial fungi from biological soil crusts in the Mojave desert and describing Neophaeococcomyces mojavensis, and introducing the new genera and species Taxawa tesnikishii.</title>
        <authorList>
            <person name="Kurbessoian T."/>
            <person name="Stajich J.E."/>
        </authorList>
    </citation>
    <scope>NUCLEOTIDE SEQUENCE</scope>
    <source>
        <strain evidence="1">JES_115</strain>
    </source>
</reference>
<evidence type="ECO:0000313" key="2">
    <source>
        <dbReference type="Proteomes" id="UP001172680"/>
    </source>
</evidence>
<protein>
    <submittedName>
        <fullName evidence="1">Uncharacterized protein</fullName>
    </submittedName>
</protein>
<organism evidence="1 2">
    <name type="scientific">Coniosporium tulheliwenetii</name>
    <dbReference type="NCBI Taxonomy" id="3383036"/>
    <lineage>
        <taxon>Eukaryota</taxon>
        <taxon>Fungi</taxon>
        <taxon>Dikarya</taxon>
        <taxon>Ascomycota</taxon>
        <taxon>Pezizomycotina</taxon>
        <taxon>Dothideomycetes</taxon>
        <taxon>Dothideomycetes incertae sedis</taxon>
        <taxon>Coniosporium</taxon>
    </lineage>
</organism>